<evidence type="ECO:0000313" key="4">
    <source>
        <dbReference type="Proteomes" id="UP000319865"/>
    </source>
</evidence>
<proteinExistence type="inferred from homology"/>
<dbReference type="OrthoDB" id="286404at2"/>
<dbReference type="SUPFAM" id="SSF51735">
    <property type="entry name" value="NAD(P)-binding Rossmann-fold domains"/>
    <property type="match status" value="1"/>
</dbReference>
<comment type="caution">
    <text evidence="3">The sequence shown here is derived from an EMBL/GenBank/DDBJ whole genome shotgun (WGS) entry which is preliminary data.</text>
</comment>
<dbReference type="EMBL" id="VFQE01000001">
    <property type="protein sequence ID" value="TQN43069.1"/>
    <property type="molecule type" value="Genomic_DNA"/>
</dbReference>
<dbReference type="Proteomes" id="UP000319865">
    <property type="component" value="Unassembled WGS sequence"/>
</dbReference>
<protein>
    <submittedName>
        <fullName evidence="3">3-oxoacyl-[acyl-carrier protein] reductase/2-deoxy-D-gluconate 3-dehydrogenase</fullName>
    </submittedName>
</protein>
<dbReference type="AlphaFoldDB" id="A0A543PG62"/>
<gene>
    <name evidence="3" type="ORF">FHU33_2491</name>
</gene>
<dbReference type="PRINTS" id="PR00081">
    <property type="entry name" value="GDHRDH"/>
</dbReference>
<name>A0A543PG62_9ACTN</name>
<keyword evidence="2" id="KW-0560">Oxidoreductase</keyword>
<dbReference type="Gene3D" id="3.40.50.720">
    <property type="entry name" value="NAD(P)-binding Rossmann-like Domain"/>
    <property type="match status" value="1"/>
</dbReference>
<comment type="similarity">
    <text evidence="1">Belongs to the short-chain dehydrogenases/reductases (SDR) family.</text>
</comment>
<reference evidence="3 4" key="1">
    <citation type="submission" date="2019-06" db="EMBL/GenBank/DDBJ databases">
        <title>Sequencing the genomes of 1000 actinobacteria strains.</title>
        <authorList>
            <person name="Klenk H.-P."/>
        </authorList>
    </citation>
    <scope>NUCLEOTIDE SEQUENCE [LARGE SCALE GENOMIC DNA]</scope>
    <source>
        <strain evidence="3 4">DSM 46837</strain>
    </source>
</reference>
<dbReference type="GO" id="GO:0016616">
    <property type="term" value="F:oxidoreductase activity, acting on the CH-OH group of donors, NAD or NADP as acceptor"/>
    <property type="evidence" value="ECO:0007669"/>
    <property type="project" value="TreeGrafter"/>
</dbReference>
<evidence type="ECO:0000256" key="1">
    <source>
        <dbReference type="ARBA" id="ARBA00006484"/>
    </source>
</evidence>
<sequence length="259" mass="27483">MGPDFRLDGQAAVVSGASRGIGRSIALALAGAGADVVLLGREQKTLDDVAREIEAQGGAALPLVADINQTDQAVHVAELAREQFSQLHVLVNNAATSPFARLAQELSVEDWDRVMDVNVRGTFALIKAVGTHMISRGYGRIINVTSVLSEQGISRSIPYSPSKAAIRSLTQCLAADWAPHGITVNALAPGFIETEMNANGRKDKAFYEAVRGRIAQARWGQPDDLAGPAVFLASPAARYVTGTTVVVDGGFSNTWAYRI</sequence>
<organism evidence="3 4">
    <name type="scientific">Blastococcus colisei</name>
    <dbReference type="NCBI Taxonomy" id="1564162"/>
    <lineage>
        <taxon>Bacteria</taxon>
        <taxon>Bacillati</taxon>
        <taxon>Actinomycetota</taxon>
        <taxon>Actinomycetes</taxon>
        <taxon>Geodermatophilales</taxon>
        <taxon>Geodermatophilaceae</taxon>
        <taxon>Blastococcus</taxon>
    </lineage>
</organism>
<dbReference type="PRINTS" id="PR00080">
    <property type="entry name" value="SDRFAMILY"/>
</dbReference>
<accession>A0A543PG62</accession>
<dbReference type="FunFam" id="3.40.50.720:FF:000084">
    <property type="entry name" value="Short-chain dehydrogenase reductase"/>
    <property type="match status" value="1"/>
</dbReference>
<dbReference type="InterPro" id="IPR002347">
    <property type="entry name" value="SDR_fam"/>
</dbReference>
<dbReference type="RefSeq" id="WP_142025618.1">
    <property type="nucleotide sequence ID" value="NZ_VFQE01000001.1"/>
</dbReference>
<evidence type="ECO:0000313" key="3">
    <source>
        <dbReference type="EMBL" id="TQN43069.1"/>
    </source>
</evidence>
<dbReference type="Pfam" id="PF13561">
    <property type="entry name" value="adh_short_C2"/>
    <property type="match status" value="1"/>
</dbReference>
<dbReference type="PANTHER" id="PTHR42760">
    <property type="entry name" value="SHORT-CHAIN DEHYDROGENASES/REDUCTASES FAMILY MEMBER"/>
    <property type="match status" value="1"/>
</dbReference>
<dbReference type="InterPro" id="IPR036291">
    <property type="entry name" value="NAD(P)-bd_dom_sf"/>
</dbReference>
<keyword evidence="4" id="KW-1185">Reference proteome</keyword>
<evidence type="ECO:0000256" key="2">
    <source>
        <dbReference type="ARBA" id="ARBA00023002"/>
    </source>
</evidence>